<dbReference type="InterPro" id="IPR013517">
    <property type="entry name" value="FG-GAP"/>
</dbReference>
<evidence type="ECO:0000313" key="1">
    <source>
        <dbReference type="EMBL" id="GAG44950.1"/>
    </source>
</evidence>
<feature type="non-terminal residue" evidence="1">
    <location>
        <position position="1"/>
    </location>
</feature>
<organism evidence="1">
    <name type="scientific">marine sediment metagenome</name>
    <dbReference type="NCBI Taxonomy" id="412755"/>
    <lineage>
        <taxon>unclassified sequences</taxon>
        <taxon>metagenomes</taxon>
        <taxon>ecological metagenomes</taxon>
    </lineage>
</organism>
<gene>
    <name evidence="1" type="ORF">S01H1_76566</name>
</gene>
<sequence>RGTSWIEVDKIMASDGISKDFFGMSVSISDDYVIAGAYHLYPSAYPGSAYVFKRVCPVSDLTADCRVDFEDFSIMAGEWLQDN</sequence>
<reference evidence="1" key="1">
    <citation type="journal article" date="2014" name="Front. Microbiol.">
        <title>High frequency of phylogenetically diverse reductive dehalogenase-homologous genes in deep subseafloor sedimentary metagenomes.</title>
        <authorList>
            <person name="Kawai M."/>
            <person name="Futagami T."/>
            <person name="Toyoda A."/>
            <person name="Takaki Y."/>
            <person name="Nishi S."/>
            <person name="Hori S."/>
            <person name="Arai W."/>
            <person name="Tsubouchi T."/>
            <person name="Morono Y."/>
            <person name="Uchiyama I."/>
            <person name="Ito T."/>
            <person name="Fujiyama A."/>
            <person name="Inagaki F."/>
            <person name="Takami H."/>
        </authorList>
    </citation>
    <scope>NUCLEOTIDE SEQUENCE</scope>
    <source>
        <strain evidence="1">Expedition CK06-06</strain>
    </source>
</reference>
<dbReference type="AlphaFoldDB" id="X0XP53"/>
<protein>
    <submittedName>
        <fullName evidence="1">Uncharacterized protein</fullName>
    </submittedName>
</protein>
<accession>X0XP53</accession>
<dbReference type="EMBL" id="BARS01051391">
    <property type="protein sequence ID" value="GAG44950.1"/>
    <property type="molecule type" value="Genomic_DNA"/>
</dbReference>
<name>X0XP53_9ZZZZ</name>
<dbReference type="Pfam" id="PF14312">
    <property type="entry name" value="FG-GAP_2"/>
    <property type="match status" value="1"/>
</dbReference>
<comment type="caution">
    <text evidence="1">The sequence shown here is derived from an EMBL/GenBank/DDBJ whole genome shotgun (WGS) entry which is preliminary data.</text>
</comment>
<proteinExistence type="predicted"/>